<organism evidence="1 2">
    <name type="scientific">Pelagerythrobacter aerophilus</name>
    <dbReference type="NCBI Taxonomy" id="2306995"/>
    <lineage>
        <taxon>Bacteria</taxon>
        <taxon>Pseudomonadati</taxon>
        <taxon>Pseudomonadota</taxon>
        <taxon>Alphaproteobacteria</taxon>
        <taxon>Sphingomonadales</taxon>
        <taxon>Erythrobacteraceae</taxon>
        <taxon>Pelagerythrobacter</taxon>
    </lineage>
</organism>
<dbReference type="Proteomes" id="UP000285092">
    <property type="component" value="Unassembled WGS sequence"/>
</dbReference>
<accession>A0A418NJS1</accession>
<dbReference type="RefSeq" id="WP_119512377.1">
    <property type="nucleotide sequence ID" value="NZ_QXFK01000014.1"/>
</dbReference>
<comment type="caution">
    <text evidence="1">The sequence shown here is derived from an EMBL/GenBank/DDBJ whole genome shotgun (WGS) entry which is preliminary data.</text>
</comment>
<keyword evidence="2" id="KW-1185">Reference proteome</keyword>
<gene>
    <name evidence="1" type="ORF">D2V04_06125</name>
</gene>
<dbReference type="EMBL" id="QXFK01000014">
    <property type="protein sequence ID" value="RIV79545.1"/>
    <property type="molecule type" value="Genomic_DNA"/>
</dbReference>
<evidence type="ECO:0000313" key="2">
    <source>
        <dbReference type="Proteomes" id="UP000285092"/>
    </source>
</evidence>
<reference evidence="1 2" key="1">
    <citation type="submission" date="2018-08" db="EMBL/GenBank/DDBJ databases">
        <title>Altererythrobacter sp.Ery1 and Ery12, the genome sequencing of novel strains in genus Alterythrobacter.</title>
        <authorList>
            <person name="Cheng H."/>
            <person name="Wu Y.-H."/>
            <person name="Fang C."/>
            <person name="Xu X.-W."/>
        </authorList>
    </citation>
    <scope>NUCLEOTIDE SEQUENCE [LARGE SCALE GENOMIC DNA]</scope>
    <source>
        <strain evidence="1 2">Ery1</strain>
    </source>
</reference>
<evidence type="ECO:0000313" key="1">
    <source>
        <dbReference type="EMBL" id="RIV79545.1"/>
    </source>
</evidence>
<protein>
    <submittedName>
        <fullName evidence="1">Uncharacterized protein</fullName>
    </submittedName>
</protein>
<dbReference type="AlphaFoldDB" id="A0A418NJS1"/>
<name>A0A418NJS1_9SPHN</name>
<proteinExistence type="predicted"/>
<sequence length="156" mass="16847">MNAPSKIAVATTPHRPRAAPLSARIAGATPGLAEVASEPGKAHEWHRSPKARAILETIEPADVRRDKADSLWGSLFDKTELRPLSEAAWDAYERLKALRIAAVDAELGHTFTATQSPYNEARATRWLDLYASVPEVAEVVAEELAGRKAGEGRAVS</sequence>